<comment type="caution">
    <text evidence="1">The sequence shown here is derived from an EMBL/GenBank/DDBJ whole genome shotgun (WGS) entry which is preliminary data.</text>
</comment>
<name>A0A7X0RI60_9ACTN</name>
<proteinExistence type="predicted"/>
<protein>
    <submittedName>
        <fullName evidence="1">Uncharacterized protein</fullName>
    </submittedName>
</protein>
<dbReference type="Proteomes" id="UP000523955">
    <property type="component" value="Unassembled WGS sequence"/>
</dbReference>
<reference evidence="1 2" key="1">
    <citation type="submission" date="2020-08" db="EMBL/GenBank/DDBJ databases">
        <authorList>
            <person name="Seo M.-J."/>
        </authorList>
    </citation>
    <scope>NUCLEOTIDE SEQUENCE [LARGE SCALE GENOMIC DNA]</scope>
    <source>
        <strain evidence="1 2">KIGAM211</strain>
    </source>
</reference>
<evidence type="ECO:0000313" key="1">
    <source>
        <dbReference type="EMBL" id="MBB6627518.1"/>
    </source>
</evidence>
<dbReference type="RefSeq" id="WP_185252668.1">
    <property type="nucleotide sequence ID" value="NZ_JACKXE010000001.1"/>
</dbReference>
<dbReference type="EMBL" id="JACKXE010000001">
    <property type="protein sequence ID" value="MBB6627518.1"/>
    <property type="molecule type" value="Genomic_DNA"/>
</dbReference>
<keyword evidence="2" id="KW-1185">Reference proteome</keyword>
<organism evidence="1 2">
    <name type="scientific">Nocardioides luti</name>
    <dbReference type="NCBI Taxonomy" id="2761101"/>
    <lineage>
        <taxon>Bacteria</taxon>
        <taxon>Bacillati</taxon>
        <taxon>Actinomycetota</taxon>
        <taxon>Actinomycetes</taxon>
        <taxon>Propionibacteriales</taxon>
        <taxon>Nocardioidaceae</taxon>
        <taxon>Nocardioides</taxon>
    </lineage>
</organism>
<evidence type="ECO:0000313" key="2">
    <source>
        <dbReference type="Proteomes" id="UP000523955"/>
    </source>
</evidence>
<dbReference type="AlphaFoldDB" id="A0A7X0RI60"/>
<gene>
    <name evidence="1" type="ORF">H5V45_09300</name>
</gene>
<accession>A0A7X0RI60</accession>
<sequence length="104" mass="11709">MEFALMAFRRDATVANLMRTARQLVADKTAREDALLRVAQISTDPAELGIAAGRSLGRWQALPFFNQWDEEAAQLLVRAGADKEVMQATADETVRRLRKYMRLG</sequence>